<comment type="caution">
    <text evidence="1">The sequence shown here is derived from an EMBL/GenBank/DDBJ whole genome shotgun (WGS) entry which is preliminary data.</text>
</comment>
<accession>A0A8X7PDB1</accession>
<dbReference type="OrthoDB" id="1129585at2759"/>
<organism evidence="1 2">
    <name type="scientific">Brassica carinata</name>
    <name type="common">Ethiopian mustard</name>
    <name type="synonym">Abyssinian cabbage</name>
    <dbReference type="NCBI Taxonomy" id="52824"/>
    <lineage>
        <taxon>Eukaryota</taxon>
        <taxon>Viridiplantae</taxon>
        <taxon>Streptophyta</taxon>
        <taxon>Embryophyta</taxon>
        <taxon>Tracheophyta</taxon>
        <taxon>Spermatophyta</taxon>
        <taxon>Magnoliopsida</taxon>
        <taxon>eudicotyledons</taxon>
        <taxon>Gunneridae</taxon>
        <taxon>Pentapetalae</taxon>
        <taxon>rosids</taxon>
        <taxon>malvids</taxon>
        <taxon>Brassicales</taxon>
        <taxon>Brassicaceae</taxon>
        <taxon>Brassiceae</taxon>
        <taxon>Brassica</taxon>
    </lineage>
</organism>
<name>A0A8X7PDB1_BRACI</name>
<gene>
    <name evidence="1" type="ORF">Bca52824_080415</name>
</gene>
<evidence type="ECO:0000313" key="1">
    <source>
        <dbReference type="EMBL" id="KAG2250279.1"/>
    </source>
</evidence>
<dbReference type="AlphaFoldDB" id="A0A8X7PDB1"/>
<reference evidence="1 2" key="1">
    <citation type="submission" date="2020-02" db="EMBL/GenBank/DDBJ databases">
        <authorList>
            <person name="Ma Q."/>
            <person name="Huang Y."/>
            <person name="Song X."/>
            <person name="Pei D."/>
        </authorList>
    </citation>
    <scope>NUCLEOTIDE SEQUENCE [LARGE SCALE GENOMIC DNA]</scope>
    <source>
        <strain evidence="1">Sxm20200214</strain>
        <tissue evidence="1">Leaf</tissue>
    </source>
</reference>
<dbReference type="Proteomes" id="UP000886595">
    <property type="component" value="Unassembled WGS sequence"/>
</dbReference>
<protein>
    <submittedName>
        <fullName evidence="1">Uncharacterized protein</fullName>
    </submittedName>
</protein>
<proteinExistence type="predicted"/>
<keyword evidence="2" id="KW-1185">Reference proteome</keyword>
<sequence length="139" mass="16024">MMYSALDGGHPTFTHFPTEKQVRGFVGLRVQLEFDEALFIYHHFVHKVMDNYGKQIHEWKKKWEINKRFQGDAAKPVFVIEAVWTGLKAYWNLPCSVRTYNNCSAARLTSDGEGNLPLPHTSGQIPHAWVVLMMFGMIN</sequence>
<dbReference type="EMBL" id="JAAMPC010000016">
    <property type="protein sequence ID" value="KAG2250279.1"/>
    <property type="molecule type" value="Genomic_DNA"/>
</dbReference>
<evidence type="ECO:0000313" key="2">
    <source>
        <dbReference type="Proteomes" id="UP000886595"/>
    </source>
</evidence>